<dbReference type="Proteomes" id="UP000424462">
    <property type="component" value="Chromosome"/>
</dbReference>
<evidence type="ECO:0000313" key="13">
    <source>
        <dbReference type="EMBL" id="QGU07388.1"/>
    </source>
</evidence>
<proteinExistence type="inferred from homology"/>
<dbReference type="RefSeq" id="WP_156230888.1">
    <property type="nucleotide sequence ID" value="NZ_CP046455.1"/>
</dbReference>
<dbReference type="InterPro" id="IPR034768">
    <property type="entry name" value="4FE4S_WBL"/>
</dbReference>
<keyword evidence="10 11" id="KW-0804">Transcription</keyword>
<comment type="cofactor">
    <cofactor evidence="11">
        <name>[4Fe-4S] cluster</name>
        <dbReference type="ChEBI" id="CHEBI:49883"/>
    </cofactor>
    <text evidence="11">Binds 1 [4Fe-4S] cluster per subunit. Following nitrosylation of the [4Fe-4S] cluster binds 1 [4Fe-8(NO)] cluster per subunit.</text>
</comment>
<dbReference type="PANTHER" id="PTHR38839">
    <property type="entry name" value="TRANSCRIPTIONAL REGULATOR WHID-RELATED"/>
    <property type="match status" value="1"/>
</dbReference>
<evidence type="ECO:0000256" key="6">
    <source>
        <dbReference type="ARBA" id="ARBA00023014"/>
    </source>
</evidence>
<feature type="domain" description="4Fe-4S Wbl-type" evidence="12">
    <location>
        <begin position="48"/>
        <end position="104"/>
    </location>
</feature>
<feature type="binding site" evidence="11">
    <location>
        <position position="80"/>
    </location>
    <ligand>
        <name>[4Fe-4S] cluster</name>
        <dbReference type="ChEBI" id="CHEBI:49883"/>
    </ligand>
</feature>
<comment type="PTM">
    <text evidence="11">Upon Fe-S cluster removal intramolecular disulfide bonds are formed.</text>
</comment>
<name>A0A6B8WLX1_9CORY</name>
<dbReference type="GO" id="GO:0045454">
    <property type="term" value="P:cell redox homeostasis"/>
    <property type="evidence" value="ECO:0007669"/>
    <property type="project" value="TreeGrafter"/>
</dbReference>
<dbReference type="GO" id="GO:0035731">
    <property type="term" value="F:dinitrosyl-iron complex binding"/>
    <property type="evidence" value="ECO:0007669"/>
    <property type="project" value="UniProtKB-UniRule"/>
</dbReference>
<keyword evidence="5 11" id="KW-0408">Iron</keyword>
<dbReference type="GO" id="GO:0046872">
    <property type="term" value="F:metal ion binding"/>
    <property type="evidence" value="ECO:0007669"/>
    <property type="project" value="UniProtKB-KW"/>
</dbReference>
<evidence type="ECO:0000313" key="14">
    <source>
        <dbReference type="Proteomes" id="UP000424462"/>
    </source>
</evidence>
<evidence type="ECO:0000256" key="7">
    <source>
        <dbReference type="ARBA" id="ARBA00023015"/>
    </source>
</evidence>
<evidence type="ECO:0000256" key="5">
    <source>
        <dbReference type="ARBA" id="ARBA00023004"/>
    </source>
</evidence>
<evidence type="ECO:0000256" key="11">
    <source>
        <dbReference type="HAMAP-Rule" id="MF_01479"/>
    </source>
</evidence>
<keyword evidence="3 11" id="KW-0004">4Fe-4S</keyword>
<keyword evidence="7 11" id="KW-0805">Transcription regulation</keyword>
<feature type="binding site" evidence="11">
    <location>
        <position position="74"/>
    </location>
    <ligand>
        <name>[4Fe-4S] cluster</name>
        <dbReference type="ChEBI" id="CHEBI:49883"/>
    </ligand>
</feature>
<dbReference type="AlphaFoldDB" id="A0A6B8WLX1"/>
<keyword evidence="14" id="KW-1185">Reference proteome</keyword>
<comment type="function">
    <text evidence="11">Acts as a transcriptional regulator. Probably redox-responsive. The apo- but not holo-form probably binds DNA.</text>
</comment>
<feature type="binding site" evidence="11">
    <location>
        <position position="71"/>
    </location>
    <ligand>
        <name>[4Fe-4S] cluster</name>
        <dbReference type="ChEBI" id="CHEBI:49883"/>
    </ligand>
</feature>
<accession>A0A6B8WLX1</accession>
<keyword evidence="8 11" id="KW-0238">DNA-binding</keyword>
<comment type="subcellular location">
    <subcellularLocation>
        <location evidence="1 11">Cytoplasm</location>
    </subcellularLocation>
</comment>
<dbReference type="GO" id="GO:0047134">
    <property type="term" value="F:protein-disulfide reductase [NAD(P)H] activity"/>
    <property type="evidence" value="ECO:0007669"/>
    <property type="project" value="TreeGrafter"/>
</dbReference>
<keyword evidence="11" id="KW-0963">Cytoplasm</keyword>
<dbReference type="GO" id="GO:0003677">
    <property type="term" value="F:DNA binding"/>
    <property type="evidence" value="ECO:0007669"/>
    <property type="project" value="UniProtKB-UniRule"/>
</dbReference>
<evidence type="ECO:0000259" key="12">
    <source>
        <dbReference type="PROSITE" id="PS51674"/>
    </source>
</evidence>
<dbReference type="PANTHER" id="PTHR38839:SF7">
    <property type="entry name" value="TRANSCRIPTIONAL REGULATOR WHIB4"/>
    <property type="match status" value="1"/>
</dbReference>
<dbReference type="GO" id="GO:0051539">
    <property type="term" value="F:4 iron, 4 sulfur cluster binding"/>
    <property type="evidence" value="ECO:0007669"/>
    <property type="project" value="UniProtKB-UniRule"/>
</dbReference>
<evidence type="ECO:0000256" key="8">
    <source>
        <dbReference type="ARBA" id="ARBA00023125"/>
    </source>
</evidence>
<dbReference type="GO" id="GO:0045892">
    <property type="term" value="P:negative regulation of DNA-templated transcription"/>
    <property type="evidence" value="ECO:0007669"/>
    <property type="project" value="TreeGrafter"/>
</dbReference>
<evidence type="ECO:0000256" key="4">
    <source>
        <dbReference type="ARBA" id="ARBA00022723"/>
    </source>
</evidence>
<dbReference type="EMBL" id="CP046455">
    <property type="protein sequence ID" value="QGU07388.1"/>
    <property type="molecule type" value="Genomic_DNA"/>
</dbReference>
<sequence length="128" mass="14124">MSTALYFDQQRGVPVWQGPAAQVIRREPARTPGTAKTLTPEGWVAHGRCRDNDPDALFVRGAQQRSAASVCRPCPVRQRCLATALDNREEFGVWGGLTERERRALLRTHTDIDSWEDHLAAGGSLSGI</sequence>
<organism evidence="13 14">
    <name type="scientific">Corynebacterium occultum</name>
    <dbReference type="NCBI Taxonomy" id="2675219"/>
    <lineage>
        <taxon>Bacteria</taxon>
        <taxon>Bacillati</taxon>
        <taxon>Actinomycetota</taxon>
        <taxon>Actinomycetes</taxon>
        <taxon>Mycobacteriales</taxon>
        <taxon>Corynebacteriaceae</taxon>
        <taxon>Corynebacterium</taxon>
    </lineage>
</organism>
<keyword evidence="9 11" id="KW-1015">Disulfide bond</keyword>
<evidence type="ECO:0000256" key="1">
    <source>
        <dbReference type="ARBA" id="ARBA00004496"/>
    </source>
</evidence>
<reference evidence="13 14" key="1">
    <citation type="submission" date="2019-11" db="EMBL/GenBank/DDBJ databases">
        <title>Complete genome sequence of Corynebacterium kalinowskii 1959, a novel Corynebacterium species isolated from soil of a small paddock in Vilsendorf, Germany.</title>
        <authorList>
            <person name="Schaffert L."/>
            <person name="Ruwe M."/>
            <person name="Milse J."/>
            <person name="Hanuschka K."/>
            <person name="Ortseifen V."/>
            <person name="Droste J."/>
            <person name="Brandt D."/>
            <person name="Schlueter L."/>
            <person name="Kutter Y."/>
            <person name="Vinke S."/>
            <person name="Viehoefer P."/>
            <person name="Jacob L."/>
            <person name="Luebke N.-C."/>
            <person name="Schulte-Berndt E."/>
            <person name="Hain C."/>
            <person name="Linder M."/>
            <person name="Schmidt P."/>
            <person name="Wollenschlaeger L."/>
            <person name="Luttermann T."/>
            <person name="Thieme E."/>
            <person name="Hassa J."/>
            <person name="Haak M."/>
            <person name="Wittchen M."/>
            <person name="Mentz A."/>
            <person name="Persicke M."/>
            <person name="Busche T."/>
            <person name="Ruckert C."/>
        </authorList>
    </citation>
    <scope>NUCLEOTIDE SEQUENCE [LARGE SCALE GENOMIC DNA]</scope>
    <source>
        <strain evidence="13 14">2039</strain>
    </source>
</reference>
<feature type="binding site" evidence="11">
    <location>
        <position position="49"/>
    </location>
    <ligand>
        <name>[4Fe-4S] cluster</name>
        <dbReference type="ChEBI" id="CHEBI:49883"/>
    </ligand>
</feature>
<comment type="similarity">
    <text evidence="2 11">Belongs to the WhiB family.</text>
</comment>
<keyword evidence="6 11" id="KW-0411">Iron-sulfur</keyword>
<evidence type="ECO:0000256" key="9">
    <source>
        <dbReference type="ARBA" id="ARBA00023157"/>
    </source>
</evidence>
<keyword evidence="4 11" id="KW-0479">Metal-binding</keyword>
<dbReference type="InterPro" id="IPR003482">
    <property type="entry name" value="Whib"/>
</dbReference>
<dbReference type="KEGG" id="cok:COCCU_07270"/>
<protein>
    <recommendedName>
        <fullName evidence="11">Transcriptional regulator WhiB</fullName>
    </recommendedName>
</protein>
<gene>
    <name evidence="13" type="primary">whiB6</name>
    <name evidence="11" type="synonym">whiB</name>
    <name evidence="13" type="ORF">COCCU_07270</name>
</gene>
<comment type="PTM">
    <text evidence="11">The Fe-S cluster can be nitrosylated by nitric oxide (NO).</text>
</comment>
<dbReference type="HAMAP" id="MF_01479">
    <property type="entry name" value="WhiB"/>
    <property type="match status" value="1"/>
</dbReference>
<dbReference type="GO" id="GO:0005737">
    <property type="term" value="C:cytoplasm"/>
    <property type="evidence" value="ECO:0007669"/>
    <property type="project" value="UniProtKB-SubCell"/>
</dbReference>
<dbReference type="Pfam" id="PF02467">
    <property type="entry name" value="Whib"/>
    <property type="match status" value="1"/>
</dbReference>
<evidence type="ECO:0000256" key="10">
    <source>
        <dbReference type="ARBA" id="ARBA00023163"/>
    </source>
</evidence>
<dbReference type="PROSITE" id="PS51674">
    <property type="entry name" value="4FE4S_WBL"/>
    <property type="match status" value="1"/>
</dbReference>
<evidence type="ECO:0000256" key="3">
    <source>
        <dbReference type="ARBA" id="ARBA00022485"/>
    </source>
</evidence>
<evidence type="ECO:0000256" key="2">
    <source>
        <dbReference type="ARBA" id="ARBA00006597"/>
    </source>
</evidence>